<feature type="transmembrane region" description="Helical" evidence="5">
    <location>
        <begin position="268"/>
        <end position="290"/>
    </location>
</feature>
<keyword evidence="5" id="KW-0874">Quinone</keyword>
<dbReference type="EC" id="7.1.1.-" evidence="5"/>
<keyword evidence="5" id="KW-0813">Transport</keyword>
<dbReference type="AlphaFoldDB" id="A0A1G1KWX7"/>
<feature type="transmembrane region" description="Helical" evidence="5">
    <location>
        <begin position="442"/>
        <end position="461"/>
    </location>
</feature>
<feature type="domain" description="NADH:quinone oxidoreductase/Mrp antiporter transmembrane" evidence="7">
    <location>
        <begin position="121"/>
        <end position="411"/>
    </location>
</feature>
<dbReference type="HAMAP" id="MF_00445">
    <property type="entry name" value="NDH1_NuoN_1"/>
    <property type="match status" value="1"/>
</dbReference>
<evidence type="ECO:0000259" key="7">
    <source>
        <dbReference type="Pfam" id="PF00361"/>
    </source>
</evidence>
<comment type="catalytic activity">
    <reaction evidence="5">
        <text>a quinone + NADH + 5 H(+)(in) = a quinol + NAD(+) + 4 H(+)(out)</text>
        <dbReference type="Rhea" id="RHEA:57888"/>
        <dbReference type="ChEBI" id="CHEBI:15378"/>
        <dbReference type="ChEBI" id="CHEBI:24646"/>
        <dbReference type="ChEBI" id="CHEBI:57540"/>
        <dbReference type="ChEBI" id="CHEBI:57945"/>
        <dbReference type="ChEBI" id="CHEBI:132124"/>
    </reaction>
</comment>
<keyword evidence="3 5" id="KW-1133">Transmembrane helix</keyword>
<dbReference type="GO" id="GO:0008137">
    <property type="term" value="F:NADH dehydrogenase (ubiquinone) activity"/>
    <property type="evidence" value="ECO:0007669"/>
    <property type="project" value="InterPro"/>
</dbReference>
<evidence type="ECO:0000256" key="6">
    <source>
        <dbReference type="RuleBase" id="RU000320"/>
    </source>
</evidence>
<comment type="function">
    <text evidence="5">NDH-1 shuttles electrons from NADH, via FMN and iron-sulfur (Fe-S) centers, to quinones in the respiratory chain. The immediate electron acceptor for the enzyme in this species is believed to be ubiquinone. Couples the redox reaction to proton translocation (for every two electrons transferred, four hydrogen ions are translocated across the cytoplasmic membrane), and thus conserves the redox energy in a proton gradient.</text>
</comment>
<feature type="transmembrane region" description="Helical" evidence="5">
    <location>
        <begin position="104"/>
        <end position="121"/>
    </location>
</feature>
<dbReference type="EMBL" id="MHFR01000042">
    <property type="protein sequence ID" value="OGW97438.1"/>
    <property type="molecule type" value="Genomic_DNA"/>
</dbReference>
<feature type="transmembrane region" description="Helical" evidence="5">
    <location>
        <begin position="73"/>
        <end position="92"/>
    </location>
</feature>
<comment type="similarity">
    <text evidence="5">Belongs to the complex I subunit 2 family.</text>
</comment>
<evidence type="ECO:0000256" key="3">
    <source>
        <dbReference type="ARBA" id="ARBA00022989"/>
    </source>
</evidence>
<proteinExistence type="inferred from homology"/>
<dbReference type="InterPro" id="IPR001750">
    <property type="entry name" value="ND/Mrp_TM"/>
</dbReference>
<keyword evidence="5" id="KW-0520">NAD</keyword>
<dbReference type="GO" id="GO:0050136">
    <property type="term" value="F:NADH dehydrogenase (quinone) (non-electrogenic) activity"/>
    <property type="evidence" value="ECO:0007669"/>
    <property type="project" value="UniProtKB-UniRule"/>
</dbReference>
<dbReference type="GO" id="GO:0012505">
    <property type="term" value="C:endomembrane system"/>
    <property type="evidence" value="ECO:0007669"/>
    <property type="project" value="UniProtKB-SubCell"/>
</dbReference>
<dbReference type="InterPro" id="IPR010096">
    <property type="entry name" value="NADH-Q_OxRdtase_suN/2"/>
</dbReference>
<dbReference type="GO" id="GO:0042773">
    <property type="term" value="P:ATP synthesis coupled electron transport"/>
    <property type="evidence" value="ECO:0007669"/>
    <property type="project" value="InterPro"/>
</dbReference>
<dbReference type="GO" id="GO:0048038">
    <property type="term" value="F:quinone binding"/>
    <property type="evidence" value="ECO:0007669"/>
    <property type="project" value="UniProtKB-KW"/>
</dbReference>
<comment type="subunit">
    <text evidence="5">NDH-1 is composed of 14 different subunits. Subunits NuoA, H, J, K, L, M, N constitute the membrane sector of the complex.</text>
</comment>
<accession>A0A1G1KWX7</accession>
<dbReference type="Pfam" id="PF00361">
    <property type="entry name" value="Proton_antipo_M"/>
    <property type="match status" value="1"/>
</dbReference>
<gene>
    <name evidence="5" type="primary">nuoN</name>
    <name evidence="8" type="ORF">A3G33_09615</name>
</gene>
<keyword evidence="2 5" id="KW-0812">Transmembrane</keyword>
<name>A0A1G1KWX7_9BACT</name>
<protein>
    <recommendedName>
        <fullName evidence="5">NADH-quinone oxidoreductase subunit N</fullName>
        <ecNumber evidence="5">7.1.1.-</ecNumber>
    </recommendedName>
    <alternativeName>
        <fullName evidence="5">NADH dehydrogenase I subunit N</fullName>
    </alternativeName>
    <alternativeName>
        <fullName evidence="5">NDH-1 subunit N</fullName>
    </alternativeName>
</protein>
<keyword evidence="5" id="KW-1278">Translocase</keyword>
<dbReference type="GO" id="GO:0005886">
    <property type="term" value="C:plasma membrane"/>
    <property type="evidence" value="ECO:0007669"/>
    <property type="project" value="UniProtKB-SubCell"/>
</dbReference>
<reference evidence="8 9" key="1">
    <citation type="journal article" date="2016" name="Nat. Commun.">
        <title>Thousands of microbial genomes shed light on interconnected biogeochemical processes in an aquifer system.</title>
        <authorList>
            <person name="Anantharaman K."/>
            <person name="Brown C.T."/>
            <person name="Hug L.A."/>
            <person name="Sharon I."/>
            <person name="Castelle C.J."/>
            <person name="Probst A.J."/>
            <person name="Thomas B.C."/>
            <person name="Singh A."/>
            <person name="Wilkins M.J."/>
            <person name="Karaoz U."/>
            <person name="Brodie E.L."/>
            <person name="Williams K.H."/>
            <person name="Hubbard S.S."/>
            <person name="Banfield J.F."/>
        </authorList>
    </citation>
    <scope>NUCLEOTIDE SEQUENCE [LARGE SCALE GENOMIC DNA]</scope>
</reference>
<feature type="transmembrane region" description="Helical" evidence="5">
    <location>
        <begin position="35"/>
        <end position="53"/>
    </location>
</feature>
<feature type="transmembrane region" description="Helical" evidence="5">
    <location>
        <begin position="325"/>
        <end position="345"/>
    </location>
</feature>
<evidence type="ECO:0000256" key="2">
    <source>
        <dbReference type="ARBA" id="ARBA00022692"/>
    </source>
</evidence>
<comment type="caution">
    <text evidence="8">The sequence shown here is derived from an EMBL/GenBank/DDBJ whole genome shotgun (WGS) entry which is preliminary data.</text>
</comment>
<keyword evidence="4 5" id="KW-0472">Membrane</keyword>
<evidence type="ECO:0000256" key="1">
    <source>
        <dbReference type="ARBA" id="ARBA00004127"/>
    </source>
</evidence>
<dbReference type="PANTHER" id="PTHR22773">
    <property type="entry name" value="NADH DEHYDROGENASE"/>
    <property type="match status" value="1"/>
</dbReference>
<sequence>MNAINSLPFCTTELILIGTAFMVLVMDFFISNKKLLGWISVLSVGAALIFAGTQTYPATGLFFNFFTIDFFAQFFRLLALTAVGLTILASFAFKKIPVSLHGEFYFLLLGFGVLLTVMGAATNLLMIFLAVESVSMTSYVLTGIQKFNKQSAEASLKYLLFGAVSSASMLFGMSLLFGATQSIDLLAIGSAFQSANSGMHAIGLVGLLFMLVGLGFKISIVPFHMWAPDVYQGAPTPVTALLTVAPKALGFAVIIRVLFYAFPHLASHWGNLLAVLSILTMTVGNIIAITQADIKRMLAYSSIAQAGYVLAGLAVPGVLGLRAVLIYLLAYLFTNLGAFFTVIAVERETDSNEVDAYDGLAQRNPFLALSMAVFLLSLAGIPPLAGFVGKVFIFMAVLKADAIVLAIAIALNSAVAAYYYFRIIRAMYLRTNKTVTPIQNPLSLQLTLITTFVFVLLIGIFPSHVIHLIEKALTQFPVF</sequence>
<feature type="transmembrane region" description="Helical" evidence="5">
    <location>
        <begin position="199"/>
        <end position="226"/>
    </location>
</feature>
<evidence type="ECO:0000313" key="9">
    <source>
        <dbReference type="Proteomes" id="UP000178187"/>
    </source>
</evidence>
<keyword evidence="5" id="KW-1003">Cell membrane</keyword>
<feature type="transmembrane region" description="Helical" evidence="5">
    <location>
        <begin position="238"/>
        <end position="262"/>
    </location>
</feature>
<feature type="transmembrane region" description="Helical" evidence="5">
    <location>
        <begin position="6"/>
        <end position="28"/>
    </location>
</feature>
<dbReference type="Proteomes" id="UP000178187">
    <property type="component" value="Unassembled WGS sequence"/>
</dbReference>
<feature type="transmembrane region" description="Helical" evidence="5">
    <location>
        <begin position="391"/>
        <end position="421"/>
    </location>
</feature>
<evidence type="ECO:0000256" key="5">
    <source>
        <dbReference type="HAMAP-Rule" id="MF_00445"/>
    </source>
</evidence>
<evidence type="ECO:0000256" key="4">
    <source>
        <dbReference type="ARBA" id="ARBA00023136"/>
    </source>
</evidence>
<feature type="transmembrane region" description="Helical" evidence="5">
    <location>
        <begin position="156"/>
        <end position="179"/>
    </location>
</feature>
<keyword evidence="5" id="KW-0830">Ubiquinone</keyword>
<feature type="transmembrane region" description="Helical" evidence="5">
    <location>
        <begin position="297"/>
        <end position="319"/>
    </location>
</feature>
<organism evidence="8 9">
    <name type="scientific">Candidatus Danuiimicrobium aquiferis</name>
    <dbReference type="NCBI Taxonomy" id="1801832"/>
    <lineage>
        <taxon>Bacteria</taxon>
        <taxon>Pseudomonadati</taxon>
        <taxon>Candidatus Omnitrophota</taxon>
        <taxon>Candidatus Danuiimicrobium</taxon>
    </lineage>
</organism>
<comment type="subcellular location">
    <subcellularLocation>
        <location evidence="5">Cell membrane</location>
        <topology evidence="5">Multi-pass membrane protein</topology>
    </subcellularLocation>
    <subcellularLocation>
        <location evidence="1">Endomembrane system</location>
        <topology evidence="1">Multi-pass membrane protein</topology>
    </subcellularLocation>
    <subcellularLocation>
        <location evidence="6">Membrane</location>
        <topology evidence="6">Multi-pass membrane protein</topology>
    </subcellularLocation>
</comment>
<feature type="transmembrane region" description="Helical" evidence="5">
    <location>
        <begin position="366"/>
        <end position="385"/>
    </location>
</feature>
<dbReference type="NCBIfam" id="TIGR01770">
    <property type="entry name" value="NDH_I_N"/>
    <property type="match status" value="1"/>
</dbReference>
<evidence type="ECO:0000313" key="8">
    <source>
        <dbReference type="EMBL" id="OGW97438.1"/>
    </source>
</evidence>